<keyword evidence="2" id="KW-1185">Reference proteome</keyword>
<protein>
    <submittedName>
        <fullName evidence="1">Uncharacterized protein</fullName>
    </submittedName>
</protein>
<dbReference type="AlphaFoldDB" id="A0A8J2P9I8"/>
<dbReference type="Proteomes" id="UP000708208">
    <property type="component" value="Unassembled WGS sequence"/>
</dbReference>
<reference evidence="1" key="1">
    <citation type="submission" date="2021-06" db="EMBL/GenBank/DDBJ databases">
        <authorList>
            <person name="Hodson N. C."/>
            <person name="Mongue J. A."/>
            <person name="Jaron S. K."/>
        </authorList>
    </citation>
    <scope>NUCLEOTIDE SEQUENCE</scope>
</reference>
<organism evidence="1 2">
    <name type="scientific">Allacma fusca</name>
    <dbReference type="NCBI Taxonomy" id="39272"/>
    <lineage>
        <taxon>Eukaryota</taxon>
        <taxon>Metazoa</taxon>
        <taxon>Ecdysozoa</taxon>
        <taxon>Arthropoda</taxon>
        <taxon>Hexapoda</taxon>
        <taxon>Collembola</taxon>
        <taxon>Symphypleona</taxon>
        <taxon>Sminthuridae</taxon>
        <taxon>Allacma</taxon>
    </lineage>
</organism>
<proteinExistence type="predicted"/>
<comment type="caution">
    <text evidence="1">The sequence shown here is derived from an EMBL/GenBank/DDBJ whole genome shotgun (WGS) entry which is preliminary data.</text>
</comment>
<evidence type="ECO:0000313" key="1">
    <source>
        <dbReference type="EMBL" id="CAG7786162.1"/>
    </source>
</evidence>
<sequence>MGFHKDAWILPTKFILVKKGSYDKKGLCTETIIVTWSACRKNPYMLLDFYNTSPQGIVTENFHVTLFTSSLLQL</sequence>
<dbReference type="EMBL" id="CAJVCH010311795">
    <property type="protein sequence ID" value="CAG7786162.1"/>
    <property type="molecule type" value="Genomic_DNA"/>
</dbReference>
<gene>
    <name evidence="1" type="ORF">AFUS01_LOCUS24744</name>
</gene>
<accession>A0A8J2P9I8</accession>
<evidence type="ECO:0000313" key="2">
    <source>
        <dbReference type="Proteomes" id="UP000708208"/>
    </source>
</evidence>
<name>A0A8J2P9I8_9HEXA</name>